<organism evidence="2">
    <name type="scientific">Candidatus Heimdallarchaeum aukensis</name>
    <dbReference type="NCBI Taxonomy" id="2876573"/>
    <lineage>
        <taxon>Archaea</taxon>
        <taxon>Promethearchaeati</taxon>
        <taxon>Candidatus Heimdallarchaeota</taxon>
        <taxon>Candidatus Heimdallarchaeia (ex Rinke et al. 2021) (nom. nud.)</taxon>
        <taxon>Candidatus Heimdallarchaeales</taxon>
        <taxon>Candidatus Heimdallarchaeaceae</taxon>
        <taxon>Candidatus Heimdallarchaeum</taxon>
    </lineage>
</organism>
<proteinExistence type="predicted"/>
<name>A0A9Y1BKC9_9ARCH</name>
<dbReference type="EMBL" id="CP084166">
    <property type="protein sequence ID" value="UJG39859.1"/>
    <property type="molecule type" value="Genomic_DNA"/>
</dbReference>
<dbReference type="AlphaFoldDB" id="A0A9Y1BKC9"/>
<dbReference type="InterPro" id="IPR001279">
    <property type="entry name" value="Metallo-B-lactamas"/>
</dbReference>
<dbReference type="Proteomes" id="UP001201020">
    <property type="component" value="Chromosome"/>
</dbReference>
<gene>
    <name evidence="2" type="ORF">K9W45_08330</name>
</gene>
<evidence type="ECO:0000259" key="1">
    <source>
        <dbReference type="SMART" id="SM00849"/>
    </source>
</evidence>
<reference evidence="2" key="1">
    <citation type="journal article" date="2022" name="Nat. Microbiol.">
        <title>Unique mobile elements and scalable gene flow at the prokaryote-eukaryote boundary revealed by circularized Asgard archaea genomes.</title>
        <authorList>
            <person name="Wu F."/>
            <person name="Speth D.R."/>
            <person name="Philosof A."/>
            <person name="Cremiere A."/>
            <person name="Narayanan A."/>
            <person name="Barco R.A."/>
            <person name="Connon S.A."/>
            <person name="Amend J.P."/>
            <person name="Antoshechkin I.A."/>
            <person name="Orphan V.J."/>
        </authorList>
    </citation>
    <scope>NUCLEOTIDE SEQUENCE</scope>
    <source>
        <strain evidence="2">PM71</strain>
    </source>
</reference>
<dbReference type="SUPFAM" id="SSF56281">
    <property type="entry name" value="Metallo-hydrolase/oxidoreductase"/>
    <property type="match status" value="1"/>
</dbReference>
<dbReference type="Pfam" id="PF12706">
    <property type="entry name" value="Lactamase_B_2"/>
    <property type="match status" value="1"/>
</dbReference>
<accession>A0A9Y1BKC9</accession>
<dbReference type="InterPro" id="IPR036866">
    <property type="entry name" value="RibonucZ/Hydroxyglut_hydro"/>
</dbReference>
<dbReference type="PANTHER" id="PTHR46018:SF7">
    <property type="entry name" value="RIBONUCLEASE Z"/>
    <property type="match status" value="1"/>
</dbReference>
<protein>
    <submittedName>
        <fullName evidence="2">MBL fold metallo-hydrolase</fullName>
    </submittedName>
</protein>
<sequence length="243" mass="27685">MSVNWDWVGKEFNVKVLFSVAGVASQILIQSRGEDSFLLVDAGDGIVRDLLELPGQIFEKISTIAITHGHFDHVGGIFSLLSIFRLVKRNKTLNIISPPDNSNLKNMINVFTEYHKQHQTFEINFVEAKDISLKFGPFVITPFLVQHRSSLSPAGKKMSAVGYKISKNKETILYTGDTGYFDQLEKLVKDIDLALIETTFIEKKEDYHLTLFEAKKLSELAKDYIFVHVPTHVHFKNLKKRED</sequence>
<dbReference type="Gene3D" id="3.60.15.10">
    <property type="entry name" value="Ribonuclease Z/Hydroxyacylglutathione hydrolase-like"/>
    <property type="match status" value="1"/>
</dbReference>
<feature type="domain" description="Metallo-beta-lactamase" evidence="1">
    <location>
        <begin position="23"/>
        <end position="232"/>
    </location>
</feature>
<dbReference type="GO" id="GO:0042781">
    <property type="term" value="F:3'-tRNA processing endoribonuclease activity"/>
    <property type="evidence" value="ECO:0007669"/>
    <property type="project" value="TreeGrafter"/>
</dbReference>
<evidence type="ECO:0000313" key="2">
    <source>
        <dbReference type="EMBL" id="UJG39859.1"/>
    </source>
</evidence>
<dbReference type="PANTHER" id="PTHR46018">
    <property type="entry name" value="ZINC PHOSPHODIESTERASE ELAC PROTEIN 1"/>
    <property type="match status" value="1"/>
</dbReference>
<dbReference type="SMART" id="SM00849">
    <property type="entry name" value="Lactamase_B"/>
    <property type="match status" value="1"/>
</dbReference>